<dbReference type="PANTHER" id="PTHR21666:SF270">
    <property type="entry name" value="MUREIN HYDROLASE ACTIVATOR ENVC"/>
    <property type="match status" value="1"/>
</dbReference>
<evidence type="ECO:0000256" key="1">
    <source>
        <dbReference type="ARBA" id="ARBA00022729"/>
    </source>
</evidence>
<dbReference type="Pfam" id="PF01551">
    <property type="entry name" value="Peptidase_M23"/>
    <property type="match status" value="1"/>
</dbReference>
<proteinExistence type="predicted"/>
<dbReference type="SUPFAM" id="SSF51261">
    <property type="entry name" value="Duplicated hybrid motif"/>
    <property type="match status" value="1"/>
</dbReference>
<dbReference type="EMBL" id="MIJF01000007">
    <property type="protein sequence ID" value="OEG00129.1"/>
    <property type="molecule type" value="Genomic_DNA"/>
</dbReference>
<accession>A0A1D2YWP0</accession>
<keyword evidence="6" id="KW-1185">Reference proteome</keyword>
<dbReference type="InterPro" id="IPR016047">
    <property type="entry name" value="M23ase_b-sheet_dom"/>
</dbReference>
<sequence length="398" mass="45229">MKKNRVLSVVLVFTLLITLIIPGFEVKAGSEWQKLDQQIQEIKKKKQEAARRSQNIDAQIAEIRQEKEEIEKELISIELEIDQTEQKLFSLEQEIEDVTAKAKTAADELEQATKRVEKRKKLLKTRVRLMYRKGDVQYLEVLLGSNNFADFLQRFSALQKIVESDRKILTDNIRDKKTIEAKKKEIDEHLANLRNLYDEAEKIKLSLVAKRKERKVKIATLNQAEQELKEYKEEEEKLLDELAEKEAELLRKQYELKYNGAAFVWPVPASTRITSDFGLRKDPITGVEKGHKGLDIGRAPGTATLYGADIIAAADGVVIVASYVRGFGNTVIINHGSGIWTLYAHIRNGGIMVKVGQKVSKGQKIAEVGSTGRSTGPHLHFEVRKNNKAVSPWDYIPR</sequence>
<reference evidence="5 6" key="1">
    <citation type="submission" date="2016-09" db="EMBL/GenBank/DDBJ databases">
        <title>Draft genome sequence for the type strain of Vulcanibacillus modesticaldus BR, a strictly anaerobic, moderately thermophilic, and nitrate-reducing bacterium from deep sea-hydrothermal vents of the Mid-Atlantic Ridge.</title>
        <authorList>
            <person name="Abin C.A."/>
            <person name="Hollibaugh J.T."/>
        </authorList>
    </citation>
    <scope>NUCLEOTIDE SEQUENCE [LARGE SCALE GENOMIC DNA]</scope>
    <source>
        <strain evidence="5 6">BR</strain>
    </source>
</reference>
<organism evidence="5 6">
    <name type="scientific">Vulcanibacillus modesticaldus</name>
    <dbReference type="NCBI Taxonomy" id="337097"/>
    <lineage>
        <taxon>Bacteria</taxon>
        <taxon>Bacillati</taxon>
        <taxon>Bacillota</taxon>
        <taxon>Bacilli</taxon>
        <taxon>Bacillales</taxon>
        <taxon>Bacillaceae</taxon>
        <taxon>Vulcanibacillus</taxon>
    </lineage>
</organism>
<evidence type="ECO:0000256" key="2">
    <source>
        <dbReference type="SAM" id="Coils"/>
    </source>
</evidence>
<dbReference type="Gene3D" id="6.10.250.3150">
    <property type="match status" value="1"/>
</dbReference>
<name>A0A1D2YWP0_9BACI</name>
<gene>
    <name evidence="5" type="ORF">BHF71_06285</name>
</gene>
<dbReference type="InterPro" id="IPR011055">
    <property type="entry name" value="Dup_hybrid_motif"/>
</dbReference>
<dbReference type="Proteomes" id="UP000243739">
    <property type="component" value="Unassembled WGS sequence"/>
</dbReference>
<dbReference type="AlphaFoldDB" id="A0A1D2YWP0"/>
<comment type="caution">
    <text evidence="5">The sequence shown here is derived from an EMBL/GenBank/DDBJ whole genome shotgun (WGS) entry which is preliminary data.</text>
</comment>
<dbReference type="PANTHER" id="PTHR21666">
    <property type="entry name" value="PEPTIDASE-RELATED"/>
    <property type="match status" value="1"/>
</dbReference>
<dbReference type="GO" id="GO:0004222">
    <property type="term" value="F:metalloendopeptidase activity"/>
    <property type="evidence" value="ECO:0007669"/>
    <property type="project" value="TreeGrafter"/>
</dbReference>
<evidence type="ECO:0000313" key="5">
    <source>
        <dbReference type="EMBL" id="OEG00129.1"/>
    </source>
</evidence>
<dbReference type="Pfam" id="PF24568">
    <property type="entry name" value="CC_PcsB"/>
    <property type="match status" value="1"/>
</dbReference>
<evidence type="ECO:0000313" key="6">
    <source>
        <dbReference type="Proteomes" id="UP000243739"/>
    </source>
</evidence>
<keyword evidence="1" id="KW-0732">Signal</keyword>
<feature type="domain" description="Peptidoglycan hydrolase PcsB coiled-coil" evidence="4">
    <location>
        <begin position="110"/>
        <end position="182"/>
    </location>
</feature>
<feature type="domain" description="M23ase beta-sheet core" evidence="3">
    <location>
        <begin position="290"/>
        <end position="392"/>
    </location>
</feature>
<protein>
    <submittedName>
        <fullName evidence="5">Uncharacterized protein</fullName>
    </submittedName>
</protein>
<feature type="coiled-coil region" evidence="2">
    <location>
        <begin position="32"/>
        <end position="126"/>
    </location>
</feature>
<dbReference type="STRING" id="337097.BHF71_06285"/>
<evidence type="ECO:0000259" key="3">
    <source>
        <dbReference type="Pfam" id="PF01551"/>
    </source>
</evidence>
<dbReference type="Gene3D" id="2.70.70.10">
    <property type="entry name" value="Glucose Permease (Domain IIA)"/>
    <property type="match status" value="1"/>
</dbReference>
<dbReference type="InterPro" id="IPR057309">
    <property type="entry name" value="PcsB_CC"/>
</dbReference>
<dbReference type="InterPro" id="IPR050570">
    <property type="entry name" value="Cell_wall_metabolism_enzyme"/>
</dbReference>
<dbReference type="CDD" id="cd12797">
    <property type="entry name" value="M23_peptidase"/>
    <property type="match status" value="1"/>
</dbReference>
<dbReference type="RefSeq" id="WP_069656023.1">
    <property type="nucleotide sequence ID" value="NZ_MIJF01000007.1"/>
</dbReference>
<feature type="coiled-coil region" evidence="2">
    <location>
        <begin position="176"/>
        <end position="255"/>
    </location>
</feature>
<keyword evidence="2" id="KW-0175">Coiled coil</keyword>
<evidence type="ECO:0000259" key="4">
    <source>
        <dbReference type="Pfam" id="PF24568"/>
    </source>
</evidence>